<dbReference type="EMBL" id="CCAZ020000001">
    <property type="protein sequence ID" value="CEG06961.1"/>
    <property type="molecule type" value="Genomic_DNA"/>
</dbReference>
<dbReference type="Proteomes" id="UP000035762">
    <property type="component" value="Unassembled WGS sequence"/>
</dbReference>
<reference evidence="2 3" key="1">
    <citation type="journal article" date="2014" name="Genome Announc.">
        <title>Genome Sequence of Afipia felis Strain 76713, Isolated in Hospital Water Using an Amoeba Co-Culture Procedure.</title>
        <authorList>
            <person name="Benamar S."/>
            <person name="La Scola B."/>
            <person name="Croce O."/>
        </authorList>
    </citation>
    <scope>NUCLEOTIDE SEQUENCE [LARGE SCALE GENOMIC DNA]</scope>
    <source>
        <strain evidence="2 3">76713</strain>
    </source>
</reference>
<evidence type="ECO:0000313" key="3">
    <source>
        <dbReference type="Proteomes" id="UP000035762"/>
    </source>
</evidence>
<accession>A0A090MHA4</accession>
<evidence type="ECO:0000313" key="2">
    <source>
        <dbReference type="EMBL" id="CEG06961.1"/>
    </source>
</evidence>
<comment type="caution">
    <text evidence="2">The sequence shown here is derived from an EMBL/GenBank/DDBJ whole genome shotgun (WGS) entry which is preliminary data.</text>
</comment>
<dbReference type="STRING" id="1035.BN961_00342"/>
<gene>
    <name evidence="2" type="ORF">BN961_00342</name>
</gene>
<dbReference type="AlphaFoldDB" id="A0A090MHA4"/>
<sequence>MDYGAVRLTVVHDPLRGLPSPSSAETATVPATGPDGRPYAGRIPPRPSRSREYHARSAPTLTARVR</sequence>
<evidence type="ECO:0000256" key="1">
    <source>
        <dbReference type="SAM" id="MobiDB-lite"/>
    </source>
</evidence>
<organism evidence="2 3">
    <name type="scientific">Afipia felis</name>
    <name type="common">Cat scratch disease bacillus</name>
    <dbReference type="NCBI Taxonomy" id="1035"/>
    <lineage>
        <taxon>Bacteria</taxon>
        <taxon>Pseudomonadati</taxon>
        <taxon>Pseudomonadota</taxon>
        <taxon>Alphaproteobacteria</taxon>
        <taxon>Hyphomicrobiales</taxon>
        <taxon>Nitrobacteraceae</taxon>
        <taxon>Afipia</taxon>
    </lineage>
</organism>
<protein>
    <submittedName>
        <fullName evidence="2">Uncharacterized protein</fullName>
    </submittedName>
</protein>
<proteinExistence type="predicted"/>
<keyword evidence="3" id="KW-1185">Reference proteome</keyword>
<feature type="region of interest" description="Disordered" evidence="1">
    <location>
        <begin position="14"/>
        <end position="66"/>
    </location>
</feature>
<name>A0A090MHA4_AFIFE</name>